<keyword evidence="1 4" id="KW-0808">Transferase</keyword>
<evidence type="ECO:0000313" key="5">
    <source>
        <dbReference type="Proteomes" id="UP000297065"/>
    </source>
</evidence>
<feature type="domain" description="Rhodanese" evidence="3">
    <location>
        <begin position="35"/>
        <end position="153"/>
    </location>
</feature>
<feature type="domain" description="Rhodanese" evidence="3">
    <location>
        <begin position="183"/>
        <end position="295"/>
    </location>
</feature>
<evidence type="ECO:0000313" key="4">
    <source>
        <dbReference type="EMBL" id="QCC85537.1"/>
    </source>
</evidence>
<dbReference type="Gene3D" id="3.40.250.10">
    <property type="entry name" value="Rhodanese-like domain"/>
    <property type="match status" value="2"/>
</dbReference>
<dbReference type="CDD" id="cd01448">
    <property type="entry name" value="TST_Repeat_1"/>
    <property type="match status" value="1"/>
</dbReference>
<dbReference type="GO" id="GO:0004792">
    <property type="term" value="F:thiosulfate-cyanide sulfurtransferase activity"/>
    <property type="evidence" value="ECO:0007669"/>
    <property type="project" value="TreeGrafter"/>
</dbReference>
<dbReference type="PROSITE" id="PS50206">
    <property type="entry name" value="RHODANESE_3"/>
    <property type="match status" value="2"/>
</dbReference>
<proteinExistence type="predicted"/>
<sequence>MHKMSWQPAVGGAYESGYPRQGNLVETDWLDANLDNPALRIIDCSADFYAEPGTGKTRWLDGHIPGSAYADLLEALSDPDSDLPLMLPKPRQFADVMGELGVGRGTTAVVYDNANGMCAARLWWMLRAYGFNDAVILNGGLPKWLMEQRKITRALPVRRKTQFPLLAAPKVFVDKETVLKNMRTKRAQLIDALSPEAFDGSLQRYGRPGHIPGSINVPAKALVDPKTMTFLPAKALNALFLQAGLKVLGPTISYCGGGLAACSVAFALFLLGADDITVYDASLFEWAADPALPLETGNQSG</sequence>
<protein>
    <submittedName>
        <fullName evidence="4">Sulfurtransferase</fullName>
    </submittedName>
</protein>
<dbReference type="SMART" id="SM00450">
    <property type="entry name" value="RHOD"/>
    <property type="match status" value="2"/>
</dbReference>
<gene>
    <name evidence="4" type="ORF">DDIC_06525</name>
</gene>
<dbReference type="PANTHER" id="PTHR11364:SF27">
    <property type="entry name" value="SULFURTRANSFERASE"/>
    <property type="match status" value="1"/>
</dbReference>
<evidence type="ECO:0000256" key="1">
    <source>
        <dbReference type="ARBA" id="ARBA00022679"/>
    </source>
</evidence>
<dbReference type="Pfam" id="PF00581">
    <property type="entry name" value="Rhodanese"/>
    <property type="match status" value="2"/>
</dbReference>
<dbReference type="PANTHER" id="PTHR11364">
    <property type="entry name" value="THIOSULFATE SULFERTANSFERASE"/>
    <property type="match status" value="1"/>
</dbReference>
<evidence type="ECO:0000259" key="3">
    <source>
        <dbReference type="PROSITE" id="PS50206"/>
    </source>
</evidence>
<dbReference type="SUPFAM" id="SSF52821">
    <property type="entry name" value="Rhodanese/Cell cycle control phosphatase"/>
    <property type="match status" value="2"/>
</dbReference>
<organism evidence="4 5">
    <name type="scientific">Desulfovibrio desulfuricans</name>
    <dbReference type="NCBI Taxonomy" id="876"/>
    <lineage>
        <taxon>Bacteria</taxon>
        <taxon>Pseudomonadati</taxon>
        <taxon>Thermodesulfobacteriota</taxon>
        <taxon>Desulfovibrionia</taxon>
        <taxon>Desulfovibrionales</taxon>
        <taxon>Desulfovibrionaceae</taxon>
        <taxon>Desulfovibrio</taxon>
    </lineage>
</organism>
<dbReference type="InterPro" id="IPR001763">
    <property type="entry name" value="Rhodanese-like_dom"/>
</dbReference>
<name>A0A4P7UIT7_DESDE</name>
<dbReference type="AlphaFoldDB" id="A0A4P7UIT7"/>
<accession>A0A4P7UIT7</accession>
<evidence type="ECO:0000256" key="2">
    <source>
        <dbReference type="ARBA" id="ARBA00022737"/>
    </source>
</evidence>
<keyword evidence="2" id="KW-0677">Repeat</keyword>
<dbReference type="InterPro" id="IPR045078">
    <property type="entry name" value="TST/MPST-like"/>
</dbReference>
<dbReference type="OrthoDB" id="9781034at2"/>
<dbReference type="Proteomes" id="UP000297065">
    <property type="component" value="Chromosome"/>
</dbReference>
<dbReference type="EMBL" id="CP036295">
    <property type="protein sequence ID" value="QCC85537.1"/>
    <property type="molecule type" value="Genomic_DNA"/>
</dbReference>
<reference evidence="4 5" key="1">
    <citation type="submission" date="2019-02" db="EMBL/GenBank/DDBJ databases">
        <title>Complete Genome Sequence of Desulfovibrio desulfuricans IC1, a Sulfonate Utilizing Anaerobe.</title>
        <authorList>
            <person name="Day L.A."/>
            <person name="De Leon K.B."/>
            <person name="Wall J.D."/>
        </authorList>
    </citation>
    <scope>NUCLEOTIDE SEQUENCE [LARGE SCALE GENOMIC DNA]</scope>
    <source>
        <strain evidence="4 5">IC1</strain>
    </source>
</reference>
<dbReference type="InterPro" id="IPR036873">
    <property type="entry name" value="Rhodanese-like_dom_sf"/>
</dbReference>
<dbReference type="CDD" id="cd01449">
    <property type="entry name" value="TST_Repeat_2"/>
    <property type="match status" value="1"/>
</dbReference>